<evidence type="ECO:0000256" key="4">
    <source>
        <dbReference type="ARBA" id="ARBA00022619"/>
    </source>
</evidence>
<gene>
    <name evidence="7" type="primary">ribH</name>
    <name evidence="9" type="ORF">RQP53_22355</name>
</gene>
<comment type="pathway">
    <text evidence="1 7">Cofactor biosynthesis; riboflavin biosynthesis; riboflavin from 2-hydroxy-3-oxobutyl phosphate and 5-amino-6-(D-ribitylamino)uracil: step 1/2.</text>
</comment>
<evidence type="ECO:0000313" key="9">
    <source>
        <dbReference type="EMBL" id="MDT9002037.1"/>
    </source>
</evidence>
<evidence type="ECO:0000256" key="3">
    <source>
        <dbReference type="ARBA" id="ARBA00012664"/>
    </source>
</evidence>
<feature type="compositionally biased region" description="Polar residues" evidence="8">
    <location>
        <begin position="1"/>
        <end position="16"/>
    </location>
</feature>
<evidence type="ECO:0000256" key="6">
    <source>
        <dbReference type="ARBA" id="ARBA00048785"/>
    </source>
</evidence>
<dbReference type="InterPro" id="IPR034964">
    <property type="entry name" value="LS"/>
</dbReference>
<dbReference type="NCBIfam" id="NF009084">
    <property type="entry name" value="PRK12419.1"/>
    <property type="match status" value="1"/>
</dbReference>
<dbReference type="InterPro" id="IPR036467">
    <property type="entry name" value="LS/RS_sf"/>
</dbReference>
<evidence type="ECO:0000256" key="8">
    <source>
        <dbReference type="SAM" id="MobiDB-lite"/>
    </source>
</evidence>
<protein>
    <recommendedName>
        <fullName evidence="3 7">6,7-dimethyl-8-ribityllumazine synthase</fullName>
        <shortName evidence="7">DMRL synthase</shortName>
        <shortName evidence="7">LS</shortName>
        <shortName evidence="7">Lumazine synthase</shortName>
        <ecNumber evidence="3 7">2.5.1.78</ecNumber>
    </recommendedName>
</protein>
<evidence type="ECO:0000256" key="2">
    <source>
        <dbReference type="ARBA" id="ARBA00007424"/>
    </source>
</evidence>
<accession>A0ABU3PI44</accession>
<evidence type="ECO:0000313" key="10">
    <source>
        <dbReference type="Proteomes" id="UP001246372"/>
    </source>
</evidence>
<dbReference type="EC" id="2.5.1.78" evidence="3 7"/>
<feature type="binding site" evidence="7">
    <location>
        <begin position="65"/>
        <end position="67"/>
    </location>
    <ligand>
        <name>5-amino-6-(D-ribitylamino)uracil</name>
        <dbReference type="ChEBI" id="CHEBI:15934"/>
    </ligand>
</feature>
<feature type="binding site" evidence="7">
    <location>
        <position position="136"/>
    </location>
    <ligand>
        <name>(2S)-2-hydroxy-3-oxobutyl phosphate</name>
        <dbReference type="ChEBI" id="CHEBI:58830"/>
    </ligand>
</feature>
<dbReference type="Pfam" id="PF00885">
    <property type="entry name" value="DMRL_synthase"/>
    <property type="match status" value="1"/>
</dbReference>
<evidence type="ECO:0000256" key="5">
    <source>
        <dbReference type="ARBA" id="ARBA00022679"/>
    </source>
</evidence>
<name>A0ABU3PI44_9BURK</name>
<dbReference type="EMBL" id="JAVXZY010000012">
    <property type="protein sequence ID" value="MDT9002037.1"/>
    <property type="molecule type" value="Genomic_DNA"/>
</dbReference>
<comment type="function">
    <text evidence="7">Catalyzes the formation of 6,7-dimethyl-8-ribityllumazine by condensation of 5-amino-6-(D-ribitylamino)uracil with 3,4-dihydroxy-2-butanone 4-phosphate. This is the penultimate step in the biosynthesis of riboflavin.</text>
</comment>
<comment type="caution">
    <text evidence="7">Lacks conserved residue(s) required for the propagation of feature annotation.</text>
</comment>
<keyword evidence="10" id="KW-1185">Reference proteome</keyword>
<feature type="binding site" evidence="7">
    <location>
        <begin position="89"/>
        <end position="91"/>
    </location>
    <ligand>
        <name>5-amino-6-(D-ribitylamino)uracil</name>
        <dbReference type="ChEBI" id="CHEBI:15934"/>
    </ligand>
</feature>
<feature type="binding site" evidence="7">
    <location>
        <position position="122"/>
    </location>
    <ligand>
        <name>5-amino-6-(D-ribitylamino)uracil</name>
        <dbReference type="ChEBI" id="CHEBI:15934"/>
    </ligand>
</feature>
<keyword evidence="4 7" id="KW-0686">Riboflavin biosynthesis</keyword>
<evidence type="ECO:0000256" key="1">
    <source>
        <dbReference type="ARBA" id="ARBA00004917"/>
    </source>
</evidence>
<proteinExistence type="inferred from homology"/>
<evidence type="ECO:0000256" key="7">
    <source>
        <dbReference type="HAMAP-Rule" id="MF_00178"/>
    </source>
</evidence>
<feature type="active site" description="Proton donor" evidence="7">
    <location>
        <position position="97"/>
    </location>
</feature>
<comment type="catalytic activity">
    <reaction evidence="6 7">
        <text>(2S)-2-hydroxy-3-oxobutyl phosphate + 5-amino-6-(D-ribitylamino)uracil = 6,7-dimethyl-8-(1-D-ribityl)lumazine + phosphate + 2 H2O + H(+)</text>
        <dbReference type="Rhea" id="RHEA:26152"/>
        <dbReference type="ChEBI" id="CHEBI:15377"/>
        <dbReference type="ChEBI" id="CHEBI:15378"/>
        <dbReference type="ChEBI" id="CHEBI:15934"/>
        <dbReference type="ChEBI" id="CHEBI:43474"/>
        <dbReference type="ChEBI" id="CHEBI:58201"/>
        <dbReference type="ChEBI" id="CHEBI:58830"/>
        <dbReference type="EC" id="2.5.1.78"/>
    </reaction>
</comment>
<feature type="binding site" evidence="7">
    <location>
        <position position="31"/>
    </location>
    <ligand>
        <name>5-amino-6-(D-ribitylamino)uracil</name>
        <dbReference type="ChEBI" id="CHEBI:15934"/>
    </ligand>
</feature>
<dbReference type="HAMAP" id="MF_00178">
    <property type="entry name" value="Lumazine_synth"/>
    <property type="match status" value="1"/>
</dbReference>
<sequence length="178" mass="19286">MNQTVLSPVASATSPSGKAGSGRIAVICASWHADIVGQSREALLAELKAEGWPPDRVDVYEVPGAFEIPLHALKLARAGRHRAIIGCGLVVDGGIYRHDFVAHAVIDGLMRVQLDTEVPVFSAVLTPQQFHEHEEHRQFFHAHFVKKGREVAQACLRTLRSLEALSVPDWAADAAEAA</sequence>
<comment type="similarity">
    <text evidence="2 7">Belongs to the DMRL synthase family.</text>
</comment>
<keyword evidence="5 7" id="KW-0808">Transferase</keyword>
<dbReference type="PANTHER" id="PTHR21058">
    <property type="entry name" value="6,7-DIMETHYL-8-RIBITYLLUMAZINE SYNTHASE DMRL SYNTHASE LUMAZINE SYNTHASE"/>
    <property type="match status" value="1"/>
</dbReference>
<dbReference type="GO" id="GO:0000906">
    <property type="term" value="F:6,7-dimethyl-8-ribityllumazine synthase activity"/>
    <property type="evidence" value="ECO:0007669"/>
    <property type="project" value="UniProtKB-EC"/>
</dbReference>
<dbReference type="Gene3D" id="3.40.50.960">
    <property type="entry name" value="Lumazine/riboflavin synthase"/>
    <property type="match status" value="1"/>
</dbReference>
<comment type="caution">
    <text evidence="9">The sequence shown here is derived from an EMBL/GenBank/DDBJ whole genome shotgun (WGS) entry which is preliminary data.</text>
</comment>
<dbReference type="RefSeq" id="WP_315652920.1">
    <property type="nucleotide sequence ID" value="NZ_JAVXZY010000012.1"/>
</dbReference>
<dbReference type="InterPro" id="IPR002180">
    <property type="entry name" value="LS/RS"/>
</dbReference>
<organism evidence="9 10">
    <name type="scientific">Roseateles aquae</name>
    <dbReference type="NCBI Taxonomy" id="3077235"/>
    <lineage>
        <taxon>Bacteria</taxon>
        <taxon>Pseudomonadati</taxon>
        <taxon>Pseudomonadota</taxon>
        <taxon>Betaproteobacteria</taxon>
        <taxon>Burkholderiales</taxon>
        <taxon>Sphaerotilaceae</taxon>
        <taxon>Roseateles</taxon>
    </lineage>
</organism>
<dbReference type="PANTHER" id="PTHR21058:SF0">
    <property type="entry name" value="6,7-DIMETHYL-8-RIBITYLLUMAZINE SYNTHASE"/>
    <property type="match status" value="1"/>
</dbReference>
<dbReference type="Proteomes" id="UP001246372">
    <property type="component" value="Unassembled WGS sequence"/>
</dbReference>
<dbReference type="SUPFAM" id="SSF52121">
    <property type="entry name" value="Lumazine synthase"/>
    <property type="match status" value="1"/>
</dbReference>
<reference evidence="9" key="1">
    <citation type="submission" date="2023-09" db="EMBL/GenBank/DDBJ databases">
        <title>Paucibacter sp. APW11 Genome sequencing and assembly.</title>
        <authorList>
            <person name="Kim I."/>
        </authorList>
    </citation>
    <scope>NUCLEOTIDE SEQUENCE</scope>
    <source>
        <strain evidence="9">APW11</strain>
    </source>
</reference>
<feature type="region of interest" description="Disordered" evidence="8">
    <location>
        <begin position="1"/>
        <end position="20"/>
    </location>
</feature>